<name>A0A077WMQ5_9FUNG</name>
<dbReference type="InterPro" id="IPR041698">
    <property type="entry name" value="Methyltransf_25"/>
</dbReference>
<dbReference type="SUPFAM" id="SSF53335">
    <property type="entry name" value="S-adenosyl-L-methionine-dependent methyltransferases"/>
    <property type="match status" value="1"/>
</dbReference>
<dbReference type="AlphaFoldDB" id="A0A077WMQ5"/>
<dbReference type="InterPro" id="IPR029063">
    <property type="entry name" value="SAM-dependent_MTases_sf"/>
</dbReference>
<dbReference type="Gene3D" id="3.40.50.150">
    <property type="entry name" value="Vaccinia Virus protein VP39"/>
    <property type="match status" value="1"/>
</dbReference>
<sequence length="467" mass="52950">MGNALKKPSTPGVVTYSSSSDDETPMESDGADISIRIIPDDDDASHHSNKRCSLTASKQHKPMHTSLSTSALSSLVPSLHRNNSTPSSLSSDSRTRATKSLSLRSISVKSWAHNHDRNGSGASSRIPSPATTHGSIVSDPSRSAMDILSDALKVAQLEQDRNATFEIGDNSMPKHHDFMPKHDFLEEYHENIEIDEVGEADIEQRRCYLFQRVWRHSFQSPVQQPEFIIHWSCGAGPWENRVVQEYPQCKVVDIDYKPPMLLNATPSPRIEYRQLSIAKRTKDHGLADYQDNTVDLVLLRNIWLLGADTSQWREILRHIFRILKPGGWIELYDQDRPVVVSCGSPDDCRNIYKLEGWRATARTILSVEWMDMPQIRDLMLQAGFTNINNQSVDLPVGEWPRTPDLKETGYLVKDLRRRHAKHLKRWICEANHISEEEFSDVLNNAQAEVETCKGHTSWLCSNAQKPL</sequence>
<evidence type="ECO:0000313" key="3">
    <source>
        <dbReference type="EMBL" id="CDS08443.1"/>
    </source>
</evidence>
<proteinExistence type="predicted"/>
<feature type="compositionally biased region" description="Acidic residues" evidence="1">
    <location>
        <begin position="20"/>
        <end position="30"/>
    </location>
</feature>
<evidence type="ECO:0000256" key="1">
    <source>
        <dbReference type="SAM" id="MobiDB-lite"/>
    </source>
</evidence>
<feature type="domain" description="Methyltransferase" evidence="2">
    <location>
        <begin position="231"/>
        <end position="327"/>
    </location>
</feature>
<organism evidence="3">
    <name type="scientific">Lichtheimia ramosa</name>
    <dbReference type="NCBI Taxonomy" id="688394"/>
    <lineage>
        <taxon>Eukaryota</taxon>
        <taxon>Fungi</taxon>
        <taxon>Fungi incertae sedis</taxon>
        <taxon>Mucoromycota</taxon>
        <taxon>Mucoromycotina</taxon>
        <taxon>Mucoromycetes</taxon>
        <taxon>Mucorales</taxon>
        <taxon>Lichtheimiaceae</taxon>
        <taxon>Lichtheimia</taxon>
    </lineage>
</organism>
<evidence type="ECO:0000259" key="2">
    <source>
        <dbReference type="Pfam" id="PF13649"/>
    </source>
</evidence>
<reference evidence="3" key="1">
    <citation type="journal article" date="2014" name="Genome Announc.">
        <title>De novo whole-genome sequence and genome annotation of Lichtheimia ramosa.</title>
        <authorList>
            <person name="Linde J."/>
            <person name="Schwartze V."/>
            <person name="Binder U."/>
            <person name="Lass-Florl C."/>
            <person name="Voigt K."/>
            <person name="Horn F."/>
        </authorList>
    </citation>
    <scope>NUCLEOTIDE SEQUENCE</scope>
    <source>
        <strain evidence="3">JMRC FSU:6197</strain>
    </source>
</reference>
<dbReference type="OrthoDB" id="2013972at2759"/>
<dbReference type="CDD" id="cd02440">
    <property type="entry name" value="AdoMet_MTases"/>
    <property type="match status" value="1"/>
</dbReference>
<feature type="compositionally biased region" description="Polar residues" evidence="1">
    <location>
        <begin position="120"/>
        <end position="141"/>
    </location>
</feature>
<gene>
    <name evidence="3" type="ORF">LRAMOSA09805</name>
</gene>
<accession>A0A077WMQ5</accession>
<dbReference type="Pfam" id="PF13649">
    <property type="entry name" value="Methyltransf_25"/>
    <property type="match status" value="1"/>
</dbReference>
<feature type="region of interest" description="Disordered" evidence="1">
    <location>
        <begin position="1"/>
        <end position="97"/>
    </location>
</feature>
<dbReference type="EMBL" id="LK023325">
    <property type="protein sequence ID" value="CDS08443.1"/>
    <property type="molecule type" value="Genomic_DNA"/>
</dbReference>
<feature type="region of interest" description="Disordered" evidence="1">
    <location>
        <begin position="112"/>
        <end position="141"/>
    </location>
</feature>
<protein>
    <recommendedName>
        <fullName evidence="2">Methyltransferase domain-containing protein</fullName>
    </recommendedName>
</protein>
<feature type="compositionally biased region" description="Low complexity" evidence="1">
    <location>
        <begin position="66"/>
        <end position="92"/>
    </location>
</feature>